<dbReference type="Proteomes" id="UP000198928">
    <property type="component" value="Unassembled WGS sequence"/>
</dbReference>
<dbReference type="EMBL" id="FOSG01000001">
    <property type="protein sequence ID" value="SFJ80369.1"/>
    <property type="molecule type" value="Genomic_DNA"/>
</dbReference>
<evidence type="ECO:0000313" key="3">
    <source>
        <dbReference type="Proteomes" id="UP000198928"/>
    </source>
</evidence>
<feature type="compositionally biased region" description="Basic and acidic residues" evidence="1">
    <location>
        <begin position="68"/>
        <end position="82"/>
    </location>
</feature>
<feature type="region of interest" description="Disordered" evidence="1">
    <location>
        <begin position="227"/>
        <end position="251"/>
    </location>
</feature>
<evidence type="ECO:0000256" key="1">
    <source>
        <dbReference type="SAM" id="MobiDB-lite"/>
    </source>
</evidence>
<keyword evidence="3" id="KW-1185">Reference proteome</keyword>
<proteinExistence type="predicted"/>
<protein>
    <submittedName>
        <fullName evidence="2">Uncharacterized protein</fullName>
    </submittedName>
</protein>
<name>A0A1I3UCK9_9ACTN</name>
<evidence type="ECO:0000313" key="2">
    <source>
        <dbReference type="EMBL" id="SFJ80369.1"/>
    </source>
</evidence>
<dbReference type="OrthoDB" id="4035173at2"/>
<gene>
    <name evidence="2" type="ORF">SAMN05192584_101396</name>
</gene>
<accession>A0A1I3UCK9</accession>
<dbReference type="RefSeq" id="WP_139238049.1">
    <property type="nucleotide sequence ID" value="NZ_FOSG01000001.1"/>
</dbReference>
<sequence length="251" mass="27051">MAIHRRRVIAAGIFLGMVFMLPTGRSWYEERSEQQASEEMLSDACGGVLPEREARAILGSGPLSGESDSARDEEGLGRKDEPLETGCFVARKRPEKAYGFEMASVGVSLHGTRIPDGGEGGGSEWLDDPYPALYANAPAPLPDGWTGFFSIRDAAHEDRGTTAVFLDCAGDRRDLLVTVNVSVEDADFDDPAHRIRTGHLATATARNAAQRWGCEARFGERLSTMPLPVADDEDVPLEEADGTCEGVPARG</sequence>
<feature type="compositionally biased region" description="Acidic residues" evidence="1">
    <location>
        <begin position="230"/>
        <end position="242"/>
    </location>
</feature>
<dbReference type="AlphaFoldDB" id="A0A1I3UCK9"/>
<organism evidence="2 3">
    <name type="scientific">Streptomyces pini</name>
    <dbReference type="NCBI Taxonomy" id="1520580"/>
    <lineage>
        <taxon>Bacteria</taxon>
        <taxon>Bacillati</taxon>
        <taxon>Actinomycetota</taxon>
        <taxon>Actinomycetes</taxon>
        <taxon>Kitasatosporales</taxon>
        <taxon>Streptomycetaceae</taxon>
        <taxon>Streptomyces</taxon>
    </lineage>
</organism>
<reference evidence="3" key="1">
    <citation type="submission" date="2016-10" db="EMBL/GenBank/DDBJ databases">
        <authorList>
            <person name="Varghese N."/>
            <person name="Submissions S."/>
        </authorList>
    </citation>
    <scope>NUCLEOTIDE SEQUENCE [LARGE SCALE GENOMIC DNA]</scope>
    <source>
        <strain evidence="3">PL19</strain>
    </source>
</reference>
<feature type="region of interest" description="Disordered" evidence="1">
    <location>
        <begin position="58"/>
        <end position="82"/>
    </location>
</feature>